<sequence length="830" mass="92492">MGCVLLYKTERYSRLVSETTKNAFAVVVGGGVVGTSVAYHLAKRNIKDVIVLEKGKLASGTTHHSPGSVSASHPAHRYKPILAYSVDLYSRLEEETGEKVGFARTGTIRLATNTTRMEEFRRYVARDYFQKGDACKTSIIGADEVNALAPILDTSKILGALYTTGDGYISAEGLTRAFAKGAQDKGAEIIEQCPTFKLTEDSSTGEWLVQLDDGREFRAHHIVNAAGLWAGEVGALTNLEVPLVHLEHQYAEIGPIEELSSLTNLPAIIDHDSTFYVRPYGNILLFGGFESHPSDVAIREDWHTKMPEGITLNNAKVEANFKRLRGAYNSACDLIPALSGAEVSARASAFTMTADGYPLVGPTSHRQNYWLMAGFFDGISSGGGMGKYLADWIVDGEPPSELFDTDANRFDRWATRDFIREKSRETYSMYYNWSYTNRLAGRPTERVSGIYARLAKEGGVFSFRNGWEVAQAFAVHDEPRLPSMIREYQMVTNKCGIIDLTWKGKIEVRGPDAKTFLERVLTTGVPSLGAIASSFMLTRRGNLLAPLKVFHHDQFRDQFILLSDPERESRDLFWLQRAAEEMKMKVDVSAVSEYLSSLAIVGPSSRDVLRELIKGDISDEAFPEHTTRLVRIDNVPVLAARTSSLTGQLSYELYHSRHALVLKLADSLRVYNALMKAGKNYGVVNFGQTTLNILRIEHGFRLWGRELTLNTNLFECGLGHLVDLSKKDFIGRASAADLSKKQWSRKQILVACEPLKEVRDWTNIPQGMEVIRRQGEEERIGQVTSGTYSVRLQRPLAFAWINSDITVNDKVCQQRTAENIDVKVAPAKMQ</sequence>
<dbReference type="InterPro" id="IPR006076">
    <property type="entry name" value="FAD-dep_OxRdtase"/>
</dbReference>
<evidence type="ECO:0000259" key="3">
    <source>
        <dbReference type="Pfam" id="PF01571"/>
    </source>
</evidence>
<dbReference type="Gene3D" id="3.50.50.60">
    <property type="entry name" value="FAD/NAD(P)-binding domain"/>
    <property type="match status" value="1"/>
</dbReference>
<dbReference type="GO" id="GO:0005739">
    <property type="term" value="C:mitochondrion"/>
    <property type="evidence" value="ECO:0007669"/>
    <property type="project" value="TreeGrafter"/>
</dbReference>
<dbReference type="Pfam" id="PF08669">
    <property type="entry name" value="GCV_T_C"/>
    <property type="match status" value="1"/>
</dbReference>
<protein>
    <submittedName>
        <fullName evidence="8">FAD-dependent oxidoreductase</fullName>
    </submittedName>
</protein>
<dbReference type="Pfam" id="PF01266">
    <property type="entry name" value="DAO"/>
    <property type="match status" value="1"/>
</dbReference>
<dbReference type="InterPro" id="IPR006222">
    <property type="entry name" value="GCVT_N"/>
</dbReference>
<proteinExistence type="inferred from homology"/>
<dbReference type="OrthoDB" id="498204at2759"/>
<dbReference type="InterPro" id="IPR013977">
    <property type="entry name" value="GcvT_C"/>
</dbReference>
<dbReference type="STRING" id="51028.A0A0N4UWS8"/>
<dbReference type="WBParaSite" id="EVEC_0000196001-mRNA-1">
    <property type="protein sequence ID" value="EVEC_0000196001-mRNA-1"/>
    <property type="gene ID" value="EVEC_0000196001"/>
</dbReference>
<feature type="domain" description="FAD dependent oxidoreductase" evidence="2">
    <location>
        <begin position="26"/>
        <end position="392"/>
    </location>
</feature>
<reference evidence="6 7" key="2">
    <citation type="submission" date="2018-10" db="EMBL/GenBank/DDBJ databases">
        <authorList>
            <consortium name="Pathogen Informatics"/>
        </authorList>
    </citation>
    <scope>NUCLEOTIDE SEQUENCE [LARGE SCALE GENOMIC DNA]</scope>
</reference>
<dbReference type="SUPFAM" id="SSF101790">
    <property type="entry name" value="Aminomethyltransferase beta-barrel domain"/>
    <property type="match status" value="1"/>
</dbReference>
<organism evidence="8">
    <name type="scientific">Enterobius vermicularis</name>
    <name type="common">Human pinworm</name>
    <dbReference type="NCBI Taxonomy" id="51028"/>
    <lineage>
        <taxon>Eukaryota</taxon>
        <taxon>Metazoa</taxon>
        <taxon>Ecdysozoa</taxon>
        <taxon>Nematoda</taxon>
        <taxon>Chromadorea</taxon>
        <taxon>Rhabditida</taxon>
        <taxon>Spirurina</taxon>
        <taxon>Oxyuridomorpha</taxon>
        <taxon>Oxyuroidea</taxon>
        <taxon>Oxyuridae</taxon>
        <taxon>Enterobius</taxon>
    </lineage>
</organism>
<dbReference type="Gene3D" id="3.30.70.1400">
    <property type="entry name" value="Aminomethyltransferase beta-barrel domains"/>
    <property type="match status" value="1"/>
</dbReference>
<dbReference type="Pfam" id="PF01571">
    <property type="entry name" value="GCV_T"/>
    <property type="match status" value="1"/>
</dbReference>
<gene>
    <name evidence="6" type="ORF">EVEC_LOCUS1668</name>
</gene>
<feature type="domain" description="FAD dependent oxidoreductase central" evidence="5">
    <location>
        <begin position="395"/>
        <end position="444"/>
    </location>
</feature>
<evidence type="ECO:0000256" key="1">
    <source>
        <dbReference type="ARBA" id="ARBA00008609"/>
    </source>
</evidence>
<dbReference type="InterPro" id="IPR028896">
    <property type="entry name" value="GcvT/YgfZ/DmdA"/>
</dbReference>
<dbReference type="Proteomes" id="UP000274131">
    <property type="component" value="Unassembled WGS sequence"/>
</dbReference>
<dbReference type="SUPFAM" id="SSF51905">
    <property type="entry name" value="FAD/NAD(P)-binding domain"/>
    <property type="match status" value="1"/>
</dbReference>
<dbReference type="SUPFAM" id="SSF54373">
    <property type="entry name" value="FAD-linked reductases, C-terminal domain"/>
    <property type="match status" value="1"/>
</dbReference>
<dbReference type="InterPro" id="IPR027266">
    <property type="entry name" value="TrmE/GcvT-like"/>
</dbReference>
<name>A0A0N4UWS8_ENTVE</name>
<evidence type="ECO:0000259" key="2">
    <source>
        <dbReference type="Pfam" id="PF01266"/>
    </source>
</evidence>
<dbReference type="Gene3D" id="2.40.30.110">
    <property type="entry name" value="Aminomethyltransferase beta-barrel domains"/>
    <property type="match status" value="1"/>
</dbReference>
<dbReference type="EMBL" id="UXUI01007248">
    <property type="protein sequence ID" value="VDD86525.1"/>
    <property type="molecule type" value="Genomic_DNA"/>
</dbReference>
<dbReference type="PANTHER" id="PTHR43757">
    <property type="entry name" value="AMINOMETHYLTRANSFERASE"/>
    <property type="match status" value="1"/>
</dbReference>
<evidence type="ECO:0000313" key="6">
    <source>
        <dbReference type="EMBL" id="VDD86525.1"/>
    </source>
</evidence>
<evidence type="ECO:0000313" key="7">
    <source>
        <dbReference type="Proteomes" id="UP000274131"/>
    </source>
</evidence>
<reference evidence="8" key="1">
    <citation type="submission" date="2017-02" db="UniProtKB">
        <authorList>
            <consortium name="WormBaseParasite"/>
        </authorList>
    </citation>
    <scope>IDENTIFICATION</scope>
</reference>
<dbReference type="AlphaFoldDB" id="A0A0N4UWS8"/>
<dbReference type="Gene3D" id="3.30.1360.120">
    <property type="entry name" value="Probable tRNA modification gtpase trme, domain 1"/>
    <property type="match status" value="1"/>
</dbReference>
<evidence type="ECO:0000313" key="8">
    <source>
        <dbReference type="WBParaSite" id="EVEC_0000196001-mRNA-1"/>
    </source>
</evidence>
<dbReference type="InterPro" id="IPR036188">
    <property type="entry name" value="FAD/NAD-bd_sf"/>
</dbReference>
<comment type="similarity">
    <text evidence="1">Belongs to the GcvT family.</text>
</comment>
<keyword evidence="7" id="KW-1185">Reference proteome</keyword>
<feature type="domain" description="GCVT N-terminal" evidence="3">
    <location>
        <begin position="450"/>
        <end position="726"/>
    </location>
</feature>
<accession>A0A0N4UWS8</accession>
<dbReference type="Gene3D" id="3.30.9.10">
    <property type="entry name" value="D-Amino Acid Oxidase, subunit A, domain 2"/>
    <property type="match status" value="1"/>
</dbReference>
<dbReference type="InterPro" id="IPR032503">
    <property type="entry name" value="FAO_M"/>
</dbReference>
<dbReference type="PANTHER" id="PTHR43757:SF2">
    <property type="entry name" value="AMINOMETHYLTRANSFERASE, MITOCHONDRIAL"/>
    <property type="match status" value="1"/>
</dbReference>
<evidence type="ECO:0000259" key="5">
    <source>
        <dbReference type="Pfam" id="PF16350"/>
    </source>
</evidence>
<dbReference type="SUPFAM" id="SSF103025">
    <property type="entry name" value="Folate-binding domain"/>
    <property type="match status" value="1"/>
</dbReference>
<dbReference type="InterPro" id="IPR029043">
    <property type="entry name" value="GcvT/YgfZ_C"/>
</dbReference>
<feature type="domain" description="Aminomethyltransferase C-terminal" evidence="4">
    <location>
        <begin position="765"/>
        <end position="824"/>
    </location>
</feature>
<evidence type="ECO:0000259" key="4">
    <source>
        <dbReference type="Pfam" id="PF08669"/>
    </source>
</evidence>
<dbReference type="Pfam" id="PF16350">
    <property type="entry name" value="FAO_M"/>
    <property type="match status" value="1"/>
</dbReference>